<reference evidence="1" key="1">
    <citation type="journal article" date="2019" name="bioRxiv">
        <title>The Genome of the Zebra Mussel, Dreissena polymorpha: A Resource for Invasive Species Research.</title>
        <authorList>
            <person name="McCartney M.A."/>
            <person name="Auch B."/>
            <person name="Kono T."/>
            <person name="Mallez S."/>
            <person name="Zhang Y."/>
            <person name="Obille A."/>
            <person name="Becker A."/>
            <person name="Abrahante J.E."/>
            <person name="Garbe J."/>
            <person name="Badalamenti J.P."/>
            <person name="Herman A."/>
            <person name="Mangelson H."/>
            <person name="Liachko I."/>
            <person name="Sullivan S."/>
            <person name="Sone E.D."/>
            <person name="Koren S."/>
            <person name="Silverstein K.A.T."/>
            <person name="Beckman K.B."/>
            <person name="Gohl D.M."/>
        </authorList>
    </citation>
    <scope>NUCLEOTIDE SEQUENCE</scope>
    <source>
        <strain evidence="1">Duluth1</strain>
        <tissue evidence="1">Whole animal</tissue>
    </source>
</reference>
<organism evidence="1 2">
    <name type="scientific">Dreissena polymorpha</name>
    <name type="common">Zebra mussel</name>
    <name type="synonym">Mytilus polymorpha</name>
    <dbReference type="NCBI Taxonomy" id="45954"/>
    <lineage>
        <taxon>Eukaryota</taxon>
        <taxon>Metazoa</taxon>
        <taxon>Spiralia</taxon>
        <taxon>Lophotrochozoa</taxon>
        <taxon>Mollusca</taxon>
        <taxon>Bivalvia</taxon>
        <taxon>Autobranchia</taxon>
        <taxon>Heteroconchia</taxon>
        <taxon>Euheterodonta</taxon>
        <taxon>Imparidentia</taxon>
        <taxon>Neoheterodontei</taxon>
        <taxon>Myida</taxon>
        <taxon>Dreissenoidea</taxon>
        <taxon>Dreissenidae</taxon>
        <taxon>Dreissena</taxon>
    </lineage>
</organism>
<reference evidence="1" key="2">
    <citation type="submission" date="2020-11" db="EMBL/GenBank/DDBJ databases">
        <authorList>
            <person name="McCartney M.A."/>
            <person name="Auch B."/>
            <person name="Kono T."/>
            <person name="Mallez S."/>
            <person name="Becker A."/>
            <person name="Gohl D.M."/>
            <person name="Silverstein K.A.T."/>
            <person name="Koren S."/>
            <person name="Bechman K.B."/>
            <person name="Herman A."/>
            <person name="Abrahante J.E."/>
            <person name="Garbe J."/>
        </authorList>
    </citation>
    <scope>NUCLEOTIDE SEQUENCE</scope>
    <source>
        <strain evidence="1">Duluth1</strain>
        <tissue evidence="1">Whole animal</tissue>
    </source>
</reference>
<evidence type="ECO:0000313" key="1">
    <source>
        <dbReference type="EMBL" id="KAH3695843.1"/>
    </source>
</evidence>
<accession>A0A9D4BJP3</accession>
<comment type="caution">
    <text evidence="1">The sequence shown here is derived from an EMBL/GenBank/DDBJ whole genome shotgun (WGS) entry which is preliminary data.</text>
</comment>
<evidence type="ECO:0000313" key="2">
    <source>
        <dbReference type="Proteomes" id="UP000828390"/>
    </source>
</evidence>
<gene>
    <name evidence="1" type="ORF">DPMN_083301</name>
</gene>
<sequence>MNCGCRFFGGCYKRLQEKTITVENNTIFVVGTIIFCSLYRSGGEDIQQQHGRKKTVLSHFFRYSPGLSRFANAGRPARTVPCAAPVEAGQQPGRVPVNPDLLRFIPVNPRLSPRPGIAPSPGRATVYRNTAGTHQLRQRPGFTPVVAGNAPAVLR</sequence>
<dbReference type="AlphaFoldDB" id="A0A9D4BJP3"/>
<dbReference type="EMBL" id="JAIWYP010000016">
    <property type="protein sequence ID" value="KAH3695843.1"/>
    <property type="molecule type" value="Genomic_DNA"/>
</dbReference>
<proteinExistence type="predicted"/>
<dbReference type="Proteomes" id="UP000828390">
    <property type="component" value="Unassembled WGS sequence"/>
</dbReference>
<keyword evidence="2" id="KW-1185">Reference proteome</keyword>
<protein>
    <submittedName>
        <fullName evidence="1">Uncharacterized protein</fullName>
    </submittedName>
</protein>
<name>A0A9D4BJP3_DREPO</name>